<comment type="caution">
    <text evidence="7">The sequence shown here is derived from an EMBL/GenBank/DDBJ whole genome shotgun (WGS) entry which is preliminary data.</text>
</comment>
<keyword evidence="2" id="KW-0812">Transmembrane</keyword>
<dbReference type="GO" id="GO:0042285">
    <property type="term" value="F:xylosyltransferase activity"/>
    <property type="evidence" value="ECO:0007669"/>
    <property type="project" value="TreeGrafter"/>
</dbReference>
<sequence length="117" mass="12501">METEAPHASLSASSSACSLRLLLLYEVVGDEMLAALMPINALRNAAFLAADTPLVAMVDVDLSPSGSLAGQVLADSGRAARMVEDERAVWVVPAFDTHRRMNFSEREAVADDVVAER</sequence>
<evidence type="ECO:0000256" key="6">
    <source>
        <dbReference type="ARBA" id="ARBA00023180"/>
    </source>
</evidence>
<proteinExistence type="predicted"/>
<dbReference type="AlphaFoldDB" id="A0A9W6EYA4"/>
<dbReference type="PANTHER" id="PTHR12270:SF52">
    <property type="entry name" value="GLYCOSYLTRANSFERASE-LIKE PROTEIN GNT13-RELATED"/>
    <property type="match status" value="1"/>
</dbReference>
<dbReference type="Pfam" id="PF13896">
    <property type="entry name" value="Glyco_transf_49"/>
    <property type="match status" value="1"/>
</dbReference>
<keyword evidence="3" id="KW-0735">Signal-anchor</keyword>
<evidence type="ECO:0000256" key="4">
    <source>
        <dbReference type="ARBA" id="ARBA00022989"/>
    </source>
</evidence>
<dbReference type="GO" id="GO:0035269">
    <property type="term" value="P:protein O-linked glycosylation via mannose"/>
    <property type="evidence" value="ECO:0007669"/>
    <property type="project" value="TreeGrafter"/>
</dbReference>
<organism evidence="7 8">
    <name type="scientific">Pleodorina starrii</name>
    <dbReference type="NCBI Taxonomy" id="330485"/>
    <lineage>
        <taxon>Eukaryota</taxon>
        <taxon>Viridiplantae</taxon>
        <taxon>Chlorophyta</taxon>
        <taxon>core chlorophytes</taxon>
        <taxon>Chlorophyceae</taxon>
        <taxon>CS clade</taxon>
        <taxon>Chlamydomonadales</taxon>
        <taxon>Volvocaceae</taxon>
        <taxon>Pleodorina</taxon>
    </lineage>
</organism>
<dbReference type="EMBL" id="BRXU01000002">
    <property type="protein sequence ID" value="GLC49542.1"/>
    <property type="molecule type" value="Genomic_DNA"/>
</dbReference>
<dbReference type="InterPro" id="IPR051292">
    <property type="entry name" value="Xyl/GlcA_transferase"/>
</dbReference>
<comment type="subcellular location">
    <subcellularLocation>
        <location evidence="1">Membrane</location>
        <topology evidence="1">Single-pass type II membrane protein</topology>
    </subcellularLocation>
</comment>
<dbReference type="Proteomes" id="UP001165080">
    <property type="component" value="Unassembled WGS sequence"/>
</dbReference>
<dbReference type="GO" id="GO:0015020">
    <property type="term" value="F:glucuronosyltransferase activity"/>
    <property type="evidence" value="ECO:0007669"/>
    <property type="project" value="TreeGrafter"/>
</dbReference>
<accession>A0A9W6EYA4</accession>
<dbReference type="PANTHER" id="PTHR12270">
    <property type="entry name" value="GLYCOSYLTRANSFERASE-RELATED"/>
    <property type="match status" value="1"/>
</dbReference>
<protein>
    <submittedName>
        <fullName evidence="7">Uncharacterized protein</fullName>
    </submittedName>
</protein>
<keyword evidence="6" id="KW-0325">Glycoprotein</keyword>
<keyword evidence="8" id="KW-1185">Reference proteome</keyword>
<keyword evidence="4" id="KW-1133">Transmembrane helix</keyword>
<reference evidence="7 8" key="1">
    <citation type="journal article" date="2023" name="Commun. Biol.">
        <title>Reorganization of the ancestral sex-determining regions during the evolution of trioecy in Pleodorina starrii.</title>
        <authorList>
            <person name="Takahashi K."/>
            <person name="Suzuki S."/>
            <person name="Kawai-Toyooka H."/>
            <person name="Yamamoto K."/>
            <person name="Hamaji T."/>
            <person name="Ootsuki R."/>
            <person name="Yamaguchi H."/>
            <person name="Kawachi M."/>
            <person name="Higashiyama T."/>
            <person name="Nozaki H."/>
        </authorList>
    </citation>
    <scope>NUCLEOTIDE SEQUENCE [LARGE SCALE GENOMIC DNA]</scope>
    <source>
        <strain evidence="7 8">NIES-4479</strain>
    </source>
</reference>
<evidence type="ECO:0000313" key="8">
    <source>
        <dbReference type="Proteomes" id="UP001165080"/>
    </source>
</evidence>
<gene>
    <name evidence="7" type="primary">PLESTMB000345</name>
    <name evidence="7" type="ORF">PLESTB_000253000</name>
</gene>
<evidence type="ECO:0000256" key="1">
    <source>
        <dbReference type="ARBA" id="ARBA00004606"/>
    </source>
</evidence>
<dbReference type="GO" id="GO:0016020">
    <property type="term" value="C:membrane"/>
    <property type="evidence" value="ECO:0007669"/>
    <property type="project" value="UniProtKB-SubCell"/>
</dbReference>
<evidence type="ECO:0000256" key="3">
    <source>
        <dbReference type="ARBA" id="ARBA00022968"/>
    </source>
</evidence>
<evidence type="ECO:0000256" key="2">
    <source>
        <dbReference type="ARBA" id="ARBA00022692"/>
    </source>
</evidence>
<keyword evidence="5" id="KW-0472">Membrane</keyword>
<evidence type="ECO:0000256" key="5">
    <source>
        <dbReference type="ARBA" id="ARBA00023136"/>
    </source>
</evidence>
<evidence type="ECO:0000313" key="7">
    <source>
        <dbReference type="EMBL" id="GLC49542.1"/>
    </source>
</evidence>
<name>A0A9W6EYA4_9CHLO</name>